<comment type="caution">
    <text evidence="1">The sequence shown here is derived from an EMBL/GenBank/DDBJ whole genome shotgun (WGS) entry which is preliminary data.</text>
</comment>
<feature type="non-terminal residue" evidence="1">
    <location>
        <position position="1"/>
    </location>
</feature>
<accession>A0A2N1MUK6</accession>
<gene>
    <name evidence="1" type="ORF">RhiirC2_755280</name>
</gene>
<reference evidence="1 2" key="1">
    <citation type="submission" date="2016-04" db="EMBL/GenBank/DDBJ databases">
        <title>Genome analyses suggest a sexual origin of heterokaryosis in a supposedly ancient asexual fungus.</title>
        <authorList>
            <person name="Ropars J."/>
            <person name="Sedzielewska K."/>
            <person name="Noel J."/>
            <person name="Charron P."/>
            <person name="Farinelli L."/>
            <person name="Marton T."/>
            <person name="Kruger M."/>
            <person name="Pelin A."/>
            <person name="Brachmann A."/>
            <person name="Corradi N."/>
        </authorList>
    </citation>
    <scope>NUCLEOTIDE SEQUENCE [LARGE SCALE GENOMIC DNA]</scope>
    <source>
        <strain evidence="1 2">C2</strain>
    </source>
</reference>
<proteinExistence type="predicted"/>
<name>A0A2N1MUK6_9GLOM</name>
<reference evidence="1 2" key="2">
    <citation type="submission" date="2017-10" db="EMBL/GenBank/DDBJ databases">
        <title>Extensive intraspecific genome diversity in a model arbuscular mycorrhizal fungus.</title>
        <authorList>
            <person name="Chen E.C.H."/>
            <person name="Morin E."/>
            <person name="Baudet D."/>
            <person name="Noel J."/>
            <person name="Ndikumana S."/>
            <person name="Charron P."/>
            <person name="St-Onge C."/>
            <person name="Giorgi J."/>
            <person name="Grigoriev I.V."/>
            <person name="Roux C."/>
            <person name="Martin F.M."/>
            <person name="Corradi N."/>
        </authorList>
    </citation>
    <scope>NUCLEOTIDE SEQUENCE [LARGE SCALE GENOMIC DNA]</scope>
    <source>
        <strain evidence="1 2">C2</strain>
    </source>
</reference>
<organism evidence="1 2">
    <name type="scientific">Rhizophagus irregularis</name>
    <dbReference type="NCBI Taxonomy" id="588596"/>
    <lineage>
        <taxon>Eukaryota</taxon>
        <taxon>Fungi</taxon>
        <taxon>Fungi incertae sedis</taxon>
        <taxon>Mucoromycota</taxon>
        <taxon>Glomeromycotina</taxon>
        <taxon>Glomeromycetes</taxon>
        <taxon>Glomerales</taxon>
        <taxon>Glomeraceae</taxon>
        <taxon>Rhizophagus</taxon>
    </lineage>
</organism>
<evidence type="ECO:0000313" key="2">
    <source>
        <dbReference type="Proteomes" id="UP000233469"/>
    </source>
</evidence>
<evidence type="ECO:0000313" key="1">
    <source>
        <dbReference type="EMBL" id="PKK65309.1"/>
    </source>
</evidence>
<sequence>NMIHTNDYHINTSPIRYKSTSRLPNIKFQISKMFTHFFPFKSVHDEYKVNITT</sequence>
<dbReference type="Proteomes" id="UP000233469">
    <property type="component" value="Unassembled WGS sequence"/>
</dbReference>
<protein>
    <submittedName>
        <fullName evidence="1">Uncharacterized protein</fullName>
    </submittedName>
</protein>
<dbReference type="EMBL" id="LLXL01001288">
    <property type="protein sequence ID" value="PKK65309.1"/>
    <property type="molecule type" value="Genomic_DNA"/>
</dbReference>
<dbReference type="AlphaFoldDB" id="A0A2N1MUK6"/>